<feature type="chain" id="PRO_5045121984" evidence="2">
    <location>
        <begin position="20"/>
        <end position="115"/>
    </location>
</feature>
<feature type="compositionally biased region" description="Basic residues" evidence="1">
    <location>
        <begin position="47"/>
        <end position="62"/>
    </location>
</feature>
<accession>A0ABM8SG55</accession>
<evidence type="ECO:0000256" key="1">
    <source>
        <dbReference type="SAM" id="MobiDB-lite"/>
    </source>
</evidence>
<gene>
    <name evidence="3" type="ORF">R69888_05485</name>
</gene>
<comment type="caution">
    <text evidence="3">The sequence shown here is derived from an EMBL/GenBank/DDBJ whole genome shotgun (WGS) entry which is preliminary data.</text>
</comment>
<organism evidence="3 4">
    <name type="scientific">Paraburkholderia haematera</name>
    <dbReference type="NCBI Taxonomy" id="2793077"/>
    <lineage>
        <taxon>Bacteria</taxon>
        <taxon>Pseudomonadati</taxon>
        <taxon>Pseudomonadota</taxon>
        <taxon>Betaproteobacteria</taxon>
        <taxon>Burkholderiales</taxon>
        <taxon>Burkholderiaceae</taxon>
        <taxon>Paraburkholderia</taxon>
    </lineage>
</organism>
<dbReference type="Proteomes" id="UP000672526">
    <property type="component" value="Unassembled WGS sequence"/>
</dbReference>
<protein>
    <submittedName>
        <fullName evidence="3">Uncharacterized protein</fullName>
    </submittedName>
</protein>
<name>A0ABM8SG55_9BURK</name>
<keyword evidence="4" id="KW-1185">Reference proteome</keyword>
<reference evidence="3 4" key="1">
    <citation type="submission" date="2021-02" db="EMBL/GenBank/DDBJ databases">
        <authorList>
            <person name="Vanwijnsberghe S."/>
        </authorList>
    </citation>
    <scope>NUCLEOTIDE SEQUENCE [LARGE SCALE GENOMIC DNA]</scope>
    <source>
        <strain evidence="3 4">LMG 31837</strain>
    </source>
</reference>
<sequence>MKRVGCGLLLLACTSAAFAGEHYVEVWNPPEARGGLLQGTVAPKSPTPKRRVPHLVKTRAHRPSTTATKLAVKQGTAGAGARHVTPDVSEIPRLITPEGNVLRVDAHNAHVEVVR</sequence>
<evidence type="ECO:0000313" key="3">
    <source>
        <dbReference type="EMBL" id="CAE6807205.1"/>
    </source>
</evidence>
<evidence type="ECO:0000256" key="2">
    <source>
        <dbReference type="SAM" id="SignalP"/>
    </source>
</evidence>
<feature type="region of interest" description="Disordered" evidence="1">
    <location>
        <begin position="39"/>
        <end position="83"/>
    </location>
</feature>
<dbReference type="EMBL" id="CAJNBK010000022">
    <property type="protein sequence ID" value="CAE6807205.1"/>
    <property type="molecule type" value="Genomic_DNA"/>
</dbReference>
<evidence type="ECO:0000313" key="4">
    <source>
        <dbReference type="Proteomes" id="UP000672526"/>
    </source>
</evidence>
<feature type="signal peptide" evidence="2">
    <location>
        <begin position="1"/>
        <end position="19"/>
    </location>
</feature>
<keyword evidence="2" id="KW-0732">Signal</keyword>
<proteinExistence type="predicted"/>